<proteinExistence type="predicted"/>
<organism evidence="1 2">
    <name type="scientific">Treponema vincentii F0403</name>
    <dbReference type="NCBI Taxonomy" id="1125702"/>
    <lineage>
        <taxon>Bacteria</taxon>
        <taxon>Pseudomonadati</taxon>
        <taxon>Spirochaetota</taxon>
        <taxon>Spirochaetia</taxon>
        <taxon>Spirochaetales</taxon>
        <taxon>Treponemataceae</taxon>
        <taxon>Treponema</taxon>
    </lineage>
</organism>
<accession>S3L7X4</accession>
<name>S3L7X4_9SPIR</name>
<reference evidence="1 2" key="1">
    <citation type="submission" date="2013-04" db="EMBL/GenBank/DDBJ databases">
        <title>The Genome Sequence of Treponema vincentii F0403.</title>
        <authorList>
            <consortium name="The Broad Institute Genomics Platform"/>
            <person name="Earl A."/>
            <person name="Ward D."/>
            <person name="Feldgarden M."/>
            <person name="Gevers D."/>
            <person name="Leonetti C."/>
            <person name="Izard J."/>
            <person name="Walker B."/>
            <person name="Young S."/>
            <person name="Zeng Q."/>
            <person name="Gargeya S."/>
            <person name="Fitzgerald M."/>
            <person name="Haas B."/>
            <person name="Abouelleil A."/>
            <person name="Allen A.W."/>
            <person name="Alvarado L."/>
            <person name="Arachchi H.M."/>
            <person name="Berlin A.M."/>
            <person name="Chapman S.B."/>
            <person name="Gainer-Dewar J."/>
            <person name="Goldberg J."/>
            <person name="Griggs A."/>
            <person name="Gujja S."/>
            <person name="Hansen M."/>
            <person name="Howarth C."/>
            <person name="Imamovic A."/>
            <person name="Ireland A."/>
            <person name="Larimer J."/>
            <person name="McCowan C."/>
            <person name="Murphy C."/>
            <person name="Pearson M."/>
            <person name="Poon T.W."/>
            <person name="Priest M."/>
            <person name="Roberts A."/>
            <person name="Saif S."/>
            <person name="Shea T."/>
            <person name="Sisk P."/>
            <person name="Sykes S."/>
            <person name="Wortman J."/>
            <person name="Nusbaum C."/>
            <person name="Birren B."/>
        </authorList>
    </citation>
    <scope>NUCLEOTIDE SEQUENCE [LARGE SCALE GENOMIC DNA]</scope>
    <source>
        <strain evidence="1 2">F0403</strain>
    </source>
</reference>
<evidence type="ECO:0000313" key="2">
    <source>
        <dbReference type="Proteomes" id="UP000014605"/>
    </source>
</evidence>
<dbReference type="PANTHER" id="PTHR36454">
    <property type="entry name" value="LMO2823 PROTEIN"/>
    <property type="match status" value="1"/>
</dbReference>
<dbReference type="GeneID" id="301462527"/>
<comment type="caution">
    <text evidence="1">The sequence shown here is derived from an EMBL/GenBank/DDBJ whole genome shotgun (WGS) entry which is preliminary data.</text>
</comment>
<keyword evidence="2" id="KW-1185">Reference proteome</keyword>
<protein>
    <recommendedName>
        <fullName evidence="3">DUF1015 domain-containing protein</fullName>
    </recommendedName>
</protein>
<dbReference type="PATRIC" id="fig|1125702.3.peg.2519"/>
<sequence length="448" mass="50716">MNIFEKYALQTPNILIPNEKVDLSLWSVVACDQYTQDKQYWDTVSSITNGQYSTRHIILPEIYLNHFSEEQRKKEVIRIQDNMKHYLDAGIFSPPISSMMYIERKTSYGRMRKGIVTSIDLEKYDWQPFSKAEIRATEATIVDRLPPRMEIRQGAALELPHIMLLVNDADNVLIEEIGRCIHKTGESPLYNFTLMMDSGSIAGWPIPEDLSINIMKDALEILYKKNTGEDGATFMFAVGDGNHSLAAAKSVWERYKQKSGGMLLENGFFSIPKSIENHPLRYALVEIVNLYDSGLTFEPIHRVLFNTDAKKLIHFVQEKLGGSTFKCKDKEELIQKVEASTSSFGFASRTEGLICVETKLTCLAVSALQPVLDEFIDSEKQIDYVHGAADAINLAERDGVVSVILPPISKISFFSTIAEYGSLPRKSFSMGEASEKRFYLECRKLTID</sequence>
<gene>
    <name evidence="1" type="ORF">HMPREF1222_02435</name>
</gene>
<dbReference type="Proteomes" id="UP000014605">
    <property type="component" value="Unassembled WGS sequence"/>
</dbReference>
<dbReference type="RefSeq" id="WP_016519610.1">
    <property type="nucleotide sequence ID" value="NZ_KE332514.1"/>
</dbReference>
<evidence type="ECO:0000313" key="1">
    <source>
        <dbReference type="EMBL" id="EPF45805.1"/>
    </source>
</evidence>
<dbReference type="Pfam" id="PF06245">
    <property type="entry name" value="DUF1015"/>
    <property type="match status" value="1"/>
</dbReference>
<evidence type="ECO:0008006" key="3">
    <source>
        <dbReference type="Google" id="ProtNLM"/>
    </source>
</evidence>
<dbReference type="AlphaFoldDB" id="S3L7X4"/>
<dbReference type="HOGENOM" id="CLU_036573_0_0_12"/>
<dbReference type="EMBL" id="ATFC01000013">
    <property type="protein sequence ID" value="EPF45805.1"/>
    <property type="molecule type" value="Genomic_DNA"/>
</dbReference>
<dbReference type="PANTHER" id="PTHR36454:SF1">
    <property type="entry name" value="DUF1015 DOMAIN-CONTAINING PROTEIN"/>
    <property type="match status" value="1"/>
</dbReference>
<dbReference type="InterPro" id="IPR008323">
    <property type="entry name" value="UCP033563"/>
</dbReference>